<feature type="chain" id="PRO_5005532314" description="Lipoprotein" evidence="8">
    <location>
        <begin position="28"/>
        <end position="285"/>
    </location>
</feature>
<proteinExistence type="inferred from homology"/>
<sequence>MRRAAATSLAAALAVLLPACGPSGSGAGGPVRIGISGADPEWDVLADEARKQGVDVKTVTFDDYQLPNKALADGDIELNAFQHLAFLGKFNRQHGTRIVPLASTSVAPMGLYSLKHASVAALPDGARIAVPNDPSNQGRALLVLQAAGLVRVAEKAGVYATPDAITDNPRHIVITPVDAQQTPRALQDTAAAVINAGVAEQAGYDVRRAIFHDDPRAATTRPYVNVIAARSGDEDDERLRKIVRIYRSPKVQEAVRKSSGGARYVVDIPRAALRSELDRLTRQEG</sequence>
<keyword evidence="10" id="KW-1185">Reference proteome</keyword>
<gene>
    <name evidence="9" type="ORF">AC230_21055</name>
</gene>
<organism evidence="9 10">
    <name type="scientific">Streptomyces caatingaensis</name>
    <dbReference type="NCBI Taxonomy" id="1678637"/>
    <lineage>
        <taxon>Bacteria</taxon>
        <taxon>Bacillati</taxon>
        <taxon>Actinomycetota</taxon>
        <taxon>Actinomycetes</taxon>
        <taxon>Kitasatosporales</taxon>
        <taxon>Streptomycetaceae</taxon>
        <taxon>Streptomyces</taxon>
    </lineage>
</organism>
<keyword evidence="3" id="KW-0472">Membrane</keyword>
<comment type="similarity">
    <text evidence="6">Belongs to the nlpA lipoprotein family.</text>
</comment>
<dbReference type="SUPFAM" id="SSF53850">
    <property type="entry name" value="Periplasmic binding protein-like II"/>
    <property type="match status" value="1"/>
</dbReference>
<dbReference type="AlphaFoldDB" id="A0A0K9XB53"/>
<evidence type="ECO:0000256" key="3">
    <source>
        <dbReference type="ARBA" id="ARBA00023136"/>
    </source>
</evidence>
<accession>A0A0K9XB53</accession>
<dbReference type="PANTHER" id="PTHR30429:SF3">
    <property type="entry name" value="LIPOPROTEIN"/>
    <property type="match status" value="1"/>
</dbReference>
<feature type="lipid moiety-binding region" description="S-diacylglycerol cysteine" evidence="7">
    <location>
        <position position="20"/>
    </location>
</feature>
<evidence type="ECO:0000256" key="8">
    <source>
        <dbReference type="SAM" id="SignalP"/>
    </source>
</evidence>
<keyword evidence="5 6" id="KW-0449">Lipoprotein</keyword>
<dbReference type="EMBL" id="LFXA01000014">
    <property type="protein sequence ID" value="KNB50645.1"/>
    <property type="molecule type" value="Genomic_DNA"/>
</dbReference>
<evidence type="ECO:0000256" key="6">
    <source>
        <dbReference type="PIRNR" id="PIRNR002854"/>
    </source>
</evidence>
<evidence type="ECO:0000256" key="1">
    <source>
        <dbReference type="ARBA" id="ARBA00004635"/>
    </source>
</evidence>
<comment type="caution">
    <text evidence="9">The sequence shown here is derived from an EMBL/GenBank/DDBJ whole genome shotgun (WGS) entry which is preliminary data.</text>
</comment>
<evidence type="ECO:0000313" key="10">
    <source>
        <dbReference type="Proteomes" id="UP000037288"/>
    </source>
</evidence>
<dbReference type="PIRSF" id="PIRSF002854">
    <property type="entry name" value="MetQ"/>
    <property type="match status" value="1"/>
</dbReference>
<reference evidence="10" key="1">
    <citation type="submission" date="2015-07" db="EMBL/GenBank/DDBJ databases">
        <title>Draft genome sequence of Streptomyces sp. CMAA 1322, a bacterium isolated from Caatinga biome, from dry forest semiarid of Brazil.</title>
        <authorList>
            <person name="Santos S.N."/>
            <person name="Gacesa R."/>
            <person name="Taketani R.G."/>
            <person name="Long P.F."/>
            <person name="Melo I.S."/>
        </authorList>
    </citation>
    <scope>NUCLEOTIDE SEQUENCE [LARGE SCALE GENOMIC DNA]</scope>
    <source>
        <strain evidence="10">CMAA 1322</strain>
    </source>
</reference>
<name>A0A0K9XB53_9ACTN</name>
<dbReference type="Pfam" id="PF03180">
    <property type="entry name" value="Lipoprotein_9"/>
    <property type="match status" value="1"/>
</dbReference>
<comment type="subcellular location">
    <subcellularLocation>
        <location evidence="1">Membrane</location>
        <topology evidence="1">Lipid-anchor</topology>
    </subcellularLocation>
</comment>
<keyword evidence="4" id="KW-0564">Palmitate</keyword>
<evidence type="ECO:0000256" key="2">
    <source>
        <dbReference type="ARBA" id="ARBA00022729"/>
    </source>
</evidence>
<dbReference type="Proteomes" id="UP000037288">
    <property type="component" value="Unassembled WGS sequence"/>
</dbReference>
<dbReference type="GO" id="GO:0016020">
    <property type="term" value="C:membrane"/>
    <property type="evidence" value="ECO:0007669"/>
    <property type="project" value="UniProtKB-SubCell"/>
</dbReference>
<dbReference type="Gene3D" id="3.40.190.10">
    <property type="entry name" value="Periplasmic binding protein-like II"/>
    <property type="match status" value="2"/>
</dbReference>
<evidence type="ECO:0000313" key="9">
    <source>
        <dbReference type="EMBL" id="KNB50645.1"/>
    </source>
</evidence>
<feature type="signal peptide" evidence="8">
    <location>
        <begin position="1"/>
        <end position="27"/>
    </location>
</feature>
<dbReference type="STRING" id="1678637.AC230_21055"/>
<evidence type="ECO:0000256" key="7">
    <source>
        <dbReference type="PIRSR" id="PIRSR002854-1"/>
    </source>
</evidence>
<protein>
    <recommendedName>
        <fullName evidence="6">Lipoprotein</fullName>
    </recommendedName>
</protein>
<evidence type="ECO:0000256" key="4">
    <source>
        <dbReference type="ARBA" id="ARBA00023139"/>
    </source>
</evidence>
<dbReference type="InterPro" id="IPR004872">
    <property type="entry name" value="Lipoprotein_NlpA"/>
</dbReference>
<dbReference type="PATRIC" id="fig|1678637.3.peg.4511"/>
<dbReference type="PANTHER" id="PTHR30429">
    <property type="entry name" value="D-METHIONINE-BINDING LIPOPROTEIN METQ"/>
    <property type="match status" value="1"/>
</dbReference>
<evidence type="ECO:0000256" key="5">
    <source>
        <dbReference type="ARBA" id="ARBA00023288"/>
    </source>
</evidence>
<keyword evidence="2 8" id="KW-0732">Signal</keyword>